<dbReference type="EMBL" id="BNCI01000001">
    <property type="protein sequence ID" value="GHF11290.1"/>
    <property type="molecule type" value="Genomic_DNA"/>
</dbReference>
<evidence type="ECO:0000313" key="3">
    <source>
        <dbReference type="Proteomes" id="UP000630923"/>
    </source>
</evidence>
<dbReference type="PROSITE" id="PS51257">
    <property type="entry name" value="PROKAR_LIPOPROTEIN"/>
    <property type="match status" value="1"/>
</dbReference>
<evidence type="ECO:0000313" key="2">
    <source>
        <dbReference type="EMBL" id="GHF11290.1"/>
    </source>
</evidence>
<sequence>MQKVQKALRLLVLPVTALTLGACNGQDYGLAKTADNEIRGSVQMVRLPYRIAAEPDGTDTPSHVTYAGLDKFLASIDVGYGDVLLLDSGAGTAPGRADAIASFIKARGLEYGGVQVLGPSPLDGDLILYVERHIYEPPACDNWEAELTDDRRNNPAARHGCANERALGLMVADPRDLVGGKKGETRTDPSVKAVAADRARAAKAGAFSTTKN</sequence>
<gene>
    <name evidence="2" type="ORF">GCM10017044_01290</name>
</gene>
<protein>
    <recommendedName>
        <fullName evidence="4">Pilus assembly protein CpaD</fullName>
    </recommendedName>
</protein>
<evidence type="ECO:0000256" key="1">
    <source>
        <dbReference type="SAM" id="SignalP"/>
    </source>
</evidence>
<reference evidence="2" key="2">
    <citation type="submission" date="2020-09" db="EMBL/GenBank/DDBJ databases">
        <authorList>
            <person name="Sun Q."/>
            <person name="Kim S."/>
        </authorList>
    </citation>
    <scope>NUCLEOTIDE SEQUENCE</scope>
    <source>
        <strain evidence="2">KCTC 42590</strain>
    </source>
</reference>
<organism evidence="2 3">
    <name type="scientific">Kordiimonas sediminis</name>
    <dbReference type="NCBI Taxonomy" id="1735581"/>
    <lineage>
        <taxon>Bacteria</taxon>
        <taxon>Pseudomonadati</taxon>
        <taxon>Pseudomonadota</taxon>
        <taxon>Alphaproteobacteria</taxon>
        <taxon>Kordiimonadales</taxon>
        <taxon>Kordiimonadaceae</taxon>
        <taxon>Kordiimonas</taxon>
    </lineage>
</organism>
<dbReference type="AlphaFoldDB" id="A0A919ALA9"/>
<dbReference type="InterPro" id="IPR019027">
    <property type="entry name" value="Pilus_biogenesis_CpaD-related"/>
</dbReference>
<feature type="signal peptide" evidence="1">
    <location>
        <begin position="1"/>
        <end position="25"/>
    </location>
</feature>
<reference evidence="2" key="1">
    <citation type="journal article" date="2014" name="Int. J. Syst. Evol. Microbiol.">
        <title>Complete genome sequence of Corynebacterium casei LMG S-19264T (=DSM 44701T), isolated from a smear-ripened cheese.</title>
        <authorList>
            <consortium name="US DOE Joint Genome Institute (JGI-PGF)"/>
            <person name="Walter F."/>
            <person name="Albersmeier A."/>
            <person name="Kalinowski J."/>
            <person name="Ruckert C."/>
        </authorList>
    </citation>
    <scope>NUCLEOTIDE SEQUENCE</scope>
    <source>
        <strain evidence="2">KCTC 42590</strain>
    </source>
</reference>
<proteinExistence type="predicted"/>
<accession>A0A919ALA9</accession>
<feature type="chain" id="PRO_5037609587" description="Pilus assembly protein CpaD" evidence="1">
    <location>
        <begin position="26"/>
        <end position="212"/>
    </location>
</feature>
<keyword evidence="3" id="KW-1185">Reference proteome</keyword>
<dbReference type="Pfam" id="PF09476">
    <property type="entry name" value="Pilus_CpaD"/>
    <property type="match status" value="1"/>
</dbReference>
<dbReference type="Proteomes" id="UP000630923">
    <property type="component" value="Unassembled WGS sequence"/>
</dbReference>
<name>A0A919ALA9_9PROT</name>
<comment type="caution">
    <text evidence="2">The sequence shown here is derived from an EMBL/GenBank/DDBJ whole genome shotgun (WGS) entry which is preliminary data.</text>
</comment>
<evidence type="ECO:0008006" key="4">
    <source>
        <dbReference type="Google" id="ProtNLM"/>
    </source>
</evidence>
<keyword evidence="1" id="KW-0732">Signal</keyword>
<dbReference type="RefSeq" id="WP_191249633.1">
    <property type="nucleotide sequence ID" value="NZ_BNCI01000001.1"/>
</dbReference>